<keyword evidence="3" id="KW-1185">Reference proteome</keyword>
<name>A0AA38HV11_9CUCU</name>
<sequence>MIRKKISDSSHANPISPQRTSMNPPPPGPVNATQTKTIADHHVSELNAHPASICPQFLTIMKVSTGHTIGATVRAGSVDLMNTMVTVGTTGTTDVLATTTILARLKIISTLALDTTIVGTMVHLNMGMGVMGTSVVTTGRTQHLVIDT</sequence>
<proteinExistence type="predicted"/>
<feature type="compositionally biased region" description="Polar residues" evidence="1">
    <location>
        <begin position="9"/>
        <end position="22"/>
    </location>
</feature>
<protein>
    <submittedName>
        <fullName evidence="2">Uncharacterized protein</fullName>
    </submittedName>
</protein>
<comment type="caution">
    <text evidence="2">The sequence shown here is derived from an EMBL/GenBank/DDBJ whole genome shotgun (WGS) entry which is preliminary data.</text>
</comment>
<evidence type="ECO:0000256" key="1">
    <source>
        <dbReference type="SAM" id="MobiDB-lite"/>
    </source>
</evidence>
<evidence type="ECO:0000313" key="2">
    <source>
        <dbReference type="EMBL" id="KAJ3644518.1"/>
    </source>
</evidence>
<organism evidence="2 3">
    <name type="scientific">Zophobas morio</name>
    <dbReference type="NCBI Taxonomy" id="2755281"/>
    <lineage>
        <taxon>Eukaryota</taxon>
        <taxon>Metazoa</taxon>
        <taxon>Ecdysozoa</taxon>
        <taxon>Arthropoda</taxon>
        <taxon>Hexapoda</taxon>
        <taxon>Insecta</taxon>
        <taxon>Pterygota</taxon>
        <taxon>Neoptera</taxon>
        <taxon>Endopterygota</taxon>
        <taxon>Coleoptera</taxon>
        <taxon>Polyphaga</taxon>
        <taxon>Cucujiformia</taxon>
        <taxon>Tenebrionidae</taxon>
        <taxon>Zophobas</taxon>
    </lineage>
</organism>
<feature type="region of interest" description="Disordered" evidence="1">
    <location>
        <begin position="1"/>
        <end position="34"/>
    </location>
</feature>
<dbReference type="AlphaFoldDB" id="A0AA38HV11"/>
<dbReference type="Proteomes" id="UP001168821">
    <property type="component" value="Unassembled WGS sequence"/>
</dbReference>
<gene>
    <name evidence="2" type="ORF">Zmor_022243</name>
</gene>
<reference evidence="2" key="1">
    <citation type="journal article" date="2023" name="G3 (Bethesda)">
        <title>Whole genome assemblies of Zophobas morio and Tenebrio molitor.</title>
        <authorList>
            <person name="Kaur S."/>
            <person name="Stinson S.A."/>
            <person name="diCenzo G.C."/>
        </authorList>
    </citation>
    <scope>NUCLEOTIDE SEQUENCE</scope>
    <source>
        <strain evidence="2">QUZm001</strain>
    </source>
</reference>
<accession>A0AA38HV11</accession>
<dbReference type="EMBL" id="JALNTZ010000007">
    <property type="protein sequence ID" value="KAJ3644518.1"/>
    <property type="molecule type" value="Genomic_DNA"/>
</dbReference>
<evidence type="ECO:0000313" key="3">
    <source>
        <dbReference type="Proteomes" id="UP001168821"/>
    </source>
</evidence>